<feature type="transmembrane region" description="Helical" evidence="2">
    <location>
        <begin position="464"/>
        <end position="487"/>
    </location>
</feature>
<feature type="compositionally biased region" description="Low complexity" evidence="1">
    <location>
        <begin position="96"/>
        <end position="108"/>
    </location>
</feature>
<accession>A0A0D2WVK9</accession>
<feature type="region of interest" description="Disordered" evidence="1">
    <location>
        <begin position="231"/>
        <end position="252"/>
    </location>
</feature>
<dbReference type="PhylomeDB" id="A0A0D2WVK9"/>
<dbReference type="PANTHER" id="PTHR36840:SF1">
    <property type="entry name" value="BLL5714 PROTEIN"/>
    <property type="match status" value="1"/>
</dbReference>
<dbReference type="InParanoid" id="A0A0D2WVK9"/>
<gene>
    <name evidence="3" type="ORF">CAOG_007147</name>
</gene>
<keyword evidence="2" id="KW-0472">Membrane</keyword>
<feature type="compositionally biased region" description="Basic residues" evidence="1">
    <location>
        <begin position="178"/>
        <end position="192"/>
    </location>
</feature>
<feature type="transmembrane region" description="Helical" evidence="2">
    <location>
        <begin position="542"/>
        <end position="560"/>
    </location>
</feature>
<evidence type="ECO:0008006" key="5">
    <source>
        <dbReference type="Google" id="ProtNLM"/>
    </source>
</evidence>
<reference evidence="4" key="1">
    <citation type="submission" date="2011-02" db="EMBL/GenBank/DDBJ databases">
        <title>The Genome Sequence of Capsaspora owczarzaki ATCC 30864.</title>
        <authorList>
            <person name="Russ C."/>
            <person name="Cuomo C."/>
            <person name="Burger G."/>
            <person name="Gray M.W."/>
            <person name="Holland P.W.H."/>
            <person name="King N."/>
            <person name="Lang F.B.F."/>
            <person name="Roger A.J."/>
            <person name="Ruiz-Trillo I."/>
            <person name="Young S.K."/>
            <person name="Zeng Q."/>
            <person name="Gargeya S."/>
            <person name="Alvarado L."/>
            <person name="Berlin A."/>
            <person name="Chapman S.B."/>
            <person name="Chen Z."/>
            <person name="Freedman E."/>
            <person name="Gellesch M."/>
            <person name="Goldberg J."/>
            <person name="Griggs A."/>
            <person name="Gujja S."/>
            <person name="Heilman E."/>
            <person name="Heiman D."/>
            <person name="Howarth C."/>
            <person name="Mehta T."/>
            <person name="Neiman D."/>
            <person name="Pearson M."/>
            <person name="Roberts A."/>
            <person name="Saif S."/>
            <person name="Shea T."/>
            <person name="Shenoy N."/>
            <person name="Sisk P."/>
            <person name="Stolte C."/>
            <person name="Sykes S."/>
            <person name="White J."/>
            <person name="Yandava C."/>
            <person name="Haas B."/>
            <person name="Nusbaum C."/>
            <person name="Birren B."/>
        </authorList>
    </citation>
    <scope>NUCLEOTIDE SEQUENCE</scope>
    <source>
        <strain evidence="4">ATCC 30864</strain>
    </source>
</reference>
<name>A0A0D2WVK9_CAPO3</name>
<keyword evidence="2" id="KW-0812">Transmembrane</keyword>
<dbReference type="Pfam" id="PF06772">
    <property type="entry name" value="LtrA"/>
    <property type="match status" value="1"/>
</dbReference>
<protein>
    <recommendedName>
        <fullName evidence="5">Low temperature requirement A</fullName>
    </recommendedName>
</protein>
<dbReference type="AlphaFoldDB" id="A0A0D2WVK9"/>
<feature type="compositionally biased region" description="Basic and acidic residues" evidence="1">
    <location>
        <begin position="232"/>
        <end position="247"/>
    </location>
</feature>
<feature type="transmembrane region" description="Helical" evidence="2">
    <location>
        <begin position="507"/>
        <end position="530"/>
    </location>
</feature>
<feature type="transmembrane region" description="Helical" evidence="2">
    <location>
        <begin position="328"/>
        <end position="348"/>
    </location>
</feature>
<evidence type="ECO:0000313" key="4">
    <source>
        <dbReference type="Proteomes" id="UP000008743"/>
    </source>
</evidence>
<feature type="region of interest" description="Disordered" evidence="1">
    <location>
        <begin position="96"/>
        <end position="156"/>
    </location>
</feature>
<feature type="region of interest" description="Disordered" evidence="1">
    <location>
        <begin position="764"/>
        <end position="813"/>
    </location>
</feature>
<proteinExistence type="predicted"/>
<keyword evidence="2" id="KW-1133">Transmembrane helix</keyword>
<keyword evidence="4" id="KW-1185">Reference proteome</keyword>
<sequence length="894" mass="96318">MDDPSVTTSASVSYDSSSYDDLSYSSVSGGEETLVVDLPRNSDGMSTVTLQRLSRQLHLNKEDDLQLVRSHHDLPAITRILSRCKNASVVFNFTLSPSEDSESEPTSLAGSRASTIPAMAPGTEGASTVEAPHPSSTVPVPQNETPPTLPHEAAAVPTNEAREYTLQVRTEPMHIRHHSQAHHKARHHHRTRQAQPSTSVPVVPPPPERRMSVFRPPQYLASIDRAAVTDVGSRHPDECPNEPHTEESAVDISAPPLPAGTHGRSATWLELFFDLFFVAGIIELYLDDRVDAAALGTFVALFTPMWWIWSSSSFYANRFDTDDVIHRCLMLIQLISLVILVNNLHYALGSTSDVFTIAYMCNDIVMLIKYLRVYYYVPRARSAACAIVMANTISIALWGASLAVPTPWRVILWLAGIAAECTAHIIKRGRQIPFNASHLPDRFGIFTIVVLGEQIISATEGSTIAGFSATIGVALGFAVLFSFSLWWMYFDAFDGQVVGHATHLSPLWLYAHYPLHTSLAFTGVLLAPLVARAADPLNNSAVVLYFLGGSSVVFLCNAAITFINSFARKDPYLNTIILSRVVIAIVVALICAGPPSEFVTLVVVGSLAATQVVVDVLVQHLRYLRFTKLPASARDSISLSSLAGSPSTVDSHRMRTSFANRSRTSFFGVPSAKSMDIEAGHLNAAVALTSPLSHAKSLDAGEAADYESDGGAEAIYSRAWKGRKRFTKTREQLHASNNAVARVVSRDSLAFTSAGSHLQRLAAAHPSTSSPLTPRASSQTLAQAHASPRSPTAVAAAAPPASGTQQLTTPAAAGLAASDAHALSTTTLQTSGPSVMPIGRLPPALAVRPLPLSNLHHDRLMGHLPRPHSCGHLPLRPSASSRVVSRIWEPPSEC</sequence>
<dbReference type="EMBL" id="KE346372">
    <property type="protein sequence ID" value="KJE96895.1"/>
    <property type="molecule type" value="Genomic_DNA"/>
</dbReference>
<feature type="compositionally biased region" description="Low complexity" evidence="1">
    <location>
        <begin position="786"/>
        <end position="802"/>
    </location>
</feature>
<feature type="transmembrane region" description="Helical" evidence="2">
    <location>
        <begin position="292"/>
        <end position="316"/>
    </location>
</feature>
<dbReference type="InterPro" id="IPR010640">
    <property type="entry name" value="Low_temperature_requirement_A"/>
</dbReference>
<feature type="transmembrane region" description="Helical" evidence="2">
    <location>
        <begin position="354"/>
        <end position="371"/>
    </location>
</feature>
<evidence type="ECO:0000256" key="2">
    <source>
        <dbReference type="SAM" id="Phobius"/>
    </source>
</evidence>
<dbReference type="Proteomes" id="UP000008743">
    <property type="component" value="Unassembled WGS sequence"/>
</dbReference>
<feature type="transmembrane region" description="Helical" evidence="2">
    <location>
        <begin position="383"/>
        <end position="404"/>
    </location>
</feature>
<feature type="compositionally biased region" description="Polar residues" evidence="1">
    <location>
        <begin position="134"/>
        <end position="146"/>
    </location>
</feature>
<feature type="compositionally biased region" description="Polar residues" evidence="1">
    <location>
        <begin position="766"/>
        <end position="782"/>
    </location>
</feature>
<feature type="region of interest" description="Disordered" evidence="1">
    <location>
        <begin position="1"/>
        <end position="26"/>
    </location>
</feature>
<dbReference type="OrthoDB" id="191995at2759"/>
<feature type="transmembrane region" description="Helical" evidence="2">
    <location>
        <begin position="572"/>
        <end position="592"/>
    </location>
</feature>
<organism evidence="3 4">
    <name type="scientific">Capsaspora owczarzaki (strain ATCC 30864)</name>
    <dbReference type="NCBI Taxonomy" id="595528"/>
    <lineage>
        <taxon>Eukaryota</taxon>
        <taxon>Filasterea</taxon>
        <taxon>Capsaspora</taxon>
    </lineage>
</organism>
<evidence type="ECO:0000313" key="3">
    <source>
        <dbReference type="EMBL" id="KJE96895.1"/>
    </source>
</evidence>
<feature type="region of interest" description="Disordered" evidence="1">
    <location>
        <begin position="178"/>
        <end position="208"/>
    </location>
</feature>
<dbReference type="STRING" id="595528.A0A0D2WVK9"/>
<evidence type="ECO:0000256" key="1">
    <source>
        <dbReference type="SAM" id="MobiDB-lite"/>
    </source>
</evidence>
<dbReference type="PANTHER" id="PTHR36840">
    <property type="entry name" value="BLL5714 PROTEIN"/>
    <property type="match status" value="1"/>
</dbReference>